<evidence type="ECO:0000313" key="2">
    <source>
        <dbReference type="Proteomes" id="UP001489719"/>
    </source>
</evidence>
<reference evidence="2" key="1">
    <citation type="journal article" date="2024" name="Front. Bioeng. Biotechnol.">
        <title>Genome-scale model development and genomic sequencing of the oleaginous clade Lipomyces.</title>
        <authorList>
            <person name="Czajka J.J."/>
            <person name="Han Y."/>
            <person name="Kim J."/>
            <person name="Mondo S.J."/>
            <person name="Hofstad B.A."/>
            <person name="Robles A."/>
            <person name="Haridas S."/>
            <person name="Riley R."/>
            <person name="LaButti K."/>
            <person name="Pangilinan J."/>
            <person name="Andreopoulos W."/>
            <person name="Lipzen A."/>
            <person name="Yan J."/>
            <person name="Wang M."/>
            <person name="Ng V."/>
            <person name="Grigoriev I.V."/>
            <person name="Spatafora J.W."/>
            <person name="Magnuson J.K."/>
            <person name="Baker S.E."/>
            <person name="Pomraning K.R."/>
        </authorList>
    </citation>
    <scope>NUCLEOTIDE SEQUENCE [LARGE SCALE GENOMIC DNA]</scope>
    <source>
        <strain evidence="2">CBS 10300</strain>
    </source>
</reference>
<proteinExistence type="predicted"/>
<sequence>MNNLPNCEHPRRADLAGAADGPTTAMKDHACRIDPVKYLPPEVFEKILEYVSYPLVCSLLSVSKSWYFAVSEFVDNNPATYKYLDFRRYDLDRVTPDLLLSCIHKSRGLTTSVLYPCHSTKNAHYGTLRAMIFLHETLLDKSYLRLKNMVINQRLRLLTETPSTPIGTTYQKALIGAATANLWSLRGLAIDNLYFVIRQWSESGINDTSALDRLEELHISAHAIPMLFAFIRTKRSEPLFPNLRILICESDYEARRRLEVPHWLYGAPKSESLIAFPELLEFRIGGIPKGHEREQDLDQDCLDIIPTWMPKLEVLTCKGVNIRPSRYPRRDFVHRVDMRRSRNLVQLDFSYTKMWIMPFIPPTCRRLVLRGAGFGAVDLSNSMLNGPDVGPAPDGVAVAAHGLEKVHEQYKGIEVLDMSSCGAVLTNNMLIGILALCNKDKLTTLILQSCLRLEFGKYLSELMEHVVLLCPNLRCLKLSKNSSVSDGDLAAIAELAYLEHLDLSGTSVTDNGLREFVSLKKSDLKTLIAVGSPDVTENGLRWIREMDIGTVPPTRSIRPDEEDWL</sequence>
<accession>A0ACC3TYC4</accession>
<comment type="caution">
    <text evidence="1">The sequence shown here is derived from an EMBL/GenBank/DDBJ whole genome shotgun (WGS) entry which is preliminary data.</text>
</comment>
<organism evidence="1 2">
    <name type="scientific">Lipomyces orientalis</name>
    <dbReference type="NCBI Taxonomy" id="1233043"/>
    <lineage>
        <taxon>Eukaryota</taxon>
        <taxon>Fungi</taxon>
        <taxon>Dikarya</taxon>
        <taxon>Ascomycota</taxon>
        <taxon>Saccharomycotina</taxon>
        <taxon>Lipomycetes</taxon>
        <taxon>Lipomycetales</taxon>
        <taxon>Lipomycetaceae</taxon>
        <taxon>Lipomyces</taxon>
    </lineage>
</organism>
<dbReference type="Proteomes" id="UP001489719">
    <property type="component" value="Unassembled WGS sequence"/>
</dbReference>
<evidence type="ECO:0000313" key="1">
    <source>
        <dbReference type="EMBL" id="KAK9326011.1"/>
    </source>
</evidence>
<gene>
    <name evidence="1" type="ORF">V1517DRAFT_312433</name>
</gene>
<name>A0ACC3TYC4_9ASCO</name>
<dbReference type="EMBL" id="MU970036">
    <property type="protein sequence ID" value="KAK9326011.1"/>
    <property type="molecule type" value="Genomic_DNA"/>
</dbReference>
<protein>
    <submittedName>
        <fullName evidence="1">Uncharacterized protein</fullName>
    </submittedName>
</protein>
<keyword evidence="2" id="KW-1185">Reference proteome</keyword>